<proteinExistence type="predicted"/>
<comment type="caution">
    <text evidence="2">The sequence shown here is derived from an EMBL/GenBank/DDBJ whole genome shotgun (WGS) entry which is preliminary data.</text>
</comment>
<dbReference type="Proteomes" id="UP000266841">
    <property type="component" value="Unassembled WGS sequence"/>
</dbReference>
<name>K0RVP6_THAOC</name>
<feature type="compositionally biased region" description="Polar residues" evidence="1">
    <location>
        <begin position="225"/>
        <end position="235"/>
    </location>
</feature>
<protein>
    <submittedName>
        <fullName evidence="2">Uncharacterized protein</fullName>
    </submittedName>
</protein>
<gene>
    <name evidence="2" type="ORF">THAOC_22019</name>
</gene>
<sequence>MPPNQTSNLHSRATTDDGQLDAPQIKARDGALDEQKGHERQRIRQDVISSFEPGDTVGFFRTVRQVYHAPVPIPTASTVKFEYTAEDTALESVDFDLAKLIENNPGTTISYGSDFEEDMLNGIDHPFKEEIDEAERQRMLKANIARGNHKSALKPEDRHHVTKLMRSDVELGYAIPVTIDCVRNLKEAEVYPIGLQSQLTIDAEGNVIPKKRATHDLSHNRTTEESVNPLNTSDM</sequence>
<reference evidence="2 3" key="1">
    <citation type="journal article" date="2012" name="Genome Biol.">
        <title>Genome and low-iron response of an oceanic diatom adapted to chronic iron limitation.</title>
        <authorList>
            <person name="Lommer M."/>
            <person name="Specht M."/>
            <person name="Roy A.S."/>
            <person name="Kraemer L."/>
            <person name="Andreson R."/>
            <person name="Gutowska M.A."/>
            <person name="Wolf J."/>
            <person name="Bergner S.V."/>
            <person name="Schilhabel M.B."/>
            <person name="Klostermeier U.C."/>
            <person name="Beiko R.G."/>
            <person name="Rosenstiel P."/>
            <person name="Hippler M."/>
            <person name="Laroche J."/>
        </authorList>
    </citation>
    <scope>NUCLEOTIDE SEQUENCE [LARGE SCALE GENOMIC DNA]</scope>
    <source>
        <strain evidence="2 3">CCMP1005</strain>
    </source>
</reference>
<keyword evidence="3" id="KW-1185">Reference proteome</keyword>
<feature type="compositionally biased region" description="Basic and acidic residues" evidence="1">
    <location>
        <begin position="26"/>
        <end position="41"/>
    </location>
</feature>
<dbReference type="EMBL" id="AGNL01026749">
    <property type="protein sequence ID" value="EJK57898.1"/>
    <property type="molecule type" value="Genomic_DNA"/>
</dbReference>
<organism evidence="2 3">
    <name type="scientific">Thalassiosira oceanica</name>
    <name type="common">Marine diatom</name>
    <dbReference type="NCBI Taxonomy" id="159749"/>
    <lineage>
        <taxon>Eukaryota</taxon>
        <taxon>Sar</taxon>
        <taxon>Stramenopiles</taxon>
        <taxon>Ochrophyta</taxon>
        <taxon>Bacillariophyta</taxon>
        <taxon>Coscinodiscophyceae</taxon>
        <taxon>Thalassiosirophycidae</taxon>
        <taxon>Thalassiosirales</taxon>
        <taxon>Thalassiosiraceae</taxon>
        <taxon>Thalassiosira</taxon>
    </lineage>
</organism>
<feature type="compositionally biased region" description="Polar residues" evidence="1">
    <location>
        <begin position="1"/>
        <end position="12"/>
    </location>
</feature>
<evidence type="ECO:0000256" key="1">
    <source>
        <dbReference type="SAM" id="MobiDB-lite"/>
    </source>
</evidence>
<evidence type="ECO:0000313" key="2">
    <source>
        <dbReference type="EMBL" id="EJK57898.1"/>
    </source>
</evidence>
<dbReference type="AlphaFoldDB" id="K0RVP6"/>
<feature type="compositionally biased region" description="Basic and acidic residues" evidence="1">
    <location>
        <begin position="214"/>
        <end position="224"/>
    </location>
</feature>
<evidence type="ECO:0000313" key="3">
    <source>
        <dbReference type="Proteomes" id="UP000266841"/>
    </source>
</evidence>
<accession>K0RVP6</accession>
<feature type="region of interest" description="Disordered" evidence="1">
    <location>
        <begin position="1"/>
        <end position="41"/>
    </location>
</feature>
<feature type="region of interest" description="Disordered" evidence="1">
    <location>
        <begin position="212"/>
        <end position="235"/>
    </location>
</feature>